<evidence type="ECO:0000256" key="2">
    <source>
        <dbReference type="SAM" id="SignalP"/>
    </source>
</evidence>
<sequence>MGCLLLLATLLCANLYVLLVQNFCLDDARAQKLNIFGQVELDLSVGGFSFRLERRTGTRDGVNSPSAQFKASATSSAD</sequence>
<dbReference type="Proteomes" id="UP000235672">
    <property type="component" value="Unassembled WGS sequence"/>
</dbReference>
<feature type="chain" id="PRO_5014433250" evidence="2">
    <location>
        <begin position="31"/>
        <end position="78"/>
    </location>
</feature>
<keyword evidence="4" id="KW-1185">Reference proteome</keyword>
<gene>
    <name evidence="3" type="ORF">NA56DRAFT_641495</name>
</gene>
<proteinExistence type="predicted"/>
<name>A0A2J6QKT5_9HELO</name>
<feature type="region of interest" description="Disordered" evidence="1">
    <location>
        <begin position="58"/>
        <end position="78"/>
    </location>
</feature>
<keyword evidence="2" id="KW-0732">Signal</keyword>
<dbReference type="AlphaFoldDB" id="A0A2J6QKT5"/>
<evidence type="ECO:0000313" key="4">
    <source>
        <dbReference type="Proteomes" id="UP000235672"/>
    </source>
</evidence>
<feature type="signal peptide" evidence="2">
    <location>
        <begin position="1"/>
        <end position="30"/>
    </location>
</feature>
<organism evidence="3 4">
    <name type="scientific">Hyaloscypha hepaticicola</name>
    <dbReference type="NCBI Taxonomy" id="2082293"/>
    <lineage>
        <taxon>Eukaryota</taxon>
        <taxon>Fungi</taxon>
        <taxon>Dikarya</taxon>
        <taxon>Ascomycota</taxon>
        <taxon>Pezizomycotina</taxon>
        <taxon>Leotiomycetes</taxon>
        <taxon>Helotiales</taxon>
        <taxon>Hyaloscyphaceae</taxon>
        <taxon>Hyaloscypha</taxon>
    </lineage>
</organism>
<accession>A0A2J6QKT5</accession>
<reference evidence="3 4" key="1">
    <citation type="submission" date="2016-05" db="EMBL/GenBank/DDBJ databases">
        <title>A degradative enzymes factory behind the ericoid mycorrhizal symbiosis.</title>
        <authorList>
            <consortium name="DOE Joint Genome Institute"/>
            <person name="Martino E."/>
            <person name="Morin E."/>
            <person name="Grelet G."/>
            <person name="Kuo A."/>
            <person name="Kohler A."/>
            <person name="Daghino S."/>
            <person name="Barry K."/>
            <person name="Choi C."/>
            <person name="Cichocki N."/>
            <person name="Clum A."/>
            <person name="Copeland A."/>
            <person name="Hainaut M."/>
            <person name="Haridas S."/>
            <person name="Labutti K."/>
            <person name="Lindquist E."/>
            <person name="Lipzen A."/>
            <person name="Khouja H.-R."/>
            <person name="Murat C."/>
            <person name="Ohm R."/>
            <person name="Olson A."/>
            <person name="Spatafora J."/>
            <person name="Veneault-Fourrey C."/>
            <person name="Henrissat B."/>
            <person name="Grigoriev I."/>
            <person name="Martin F."/>
            <person name="Perotto S."/>
        </authorList>
    </citation>
    <scope>NUCLEOTIDE SEQUENCE [LARGE SCALE GENOMIC DNA]</scope>
    <source>
        <strain evidence="3 4">UAMH 7357</strain>
    </source>
</reference>
<dbReference type="EMBL" id="KZ613467">
    <property type="protein sequence ID" value="PMD26846.1"/>
    <property type="molecule type" value="Genomic_DNA"/>
</dbReference>
<evidence type="ECO:0000313" key="3">
    <source>
        <dbReference type="EMBL" id="PMD26846.1"/>
    </source>
</evidence>
<evidence type="ECO:0000256" key="1">
    <source>
        <dbReference type="SAM" id="MobiDB-lite"/>
    </source>
</evidence>
<protein>
    <submittedName>
        <fullName evidence="3">Uncharacterized protein</fullName>
    </submittedName>
</protein>
<feature type="compositionally biased region" description="Polar residues" evidence="1">
    <location>
        <begin position="61"/>
        <end position="78"/>
    </location>
</feature>